<dbReference type="NCBIfam" id="TIGR03696">
    <property type="entry name" value="Rhs_assc_core"/>
    <property type="match status" value="1"/>
</dbReference>
<dbReference type="InterPro" id="IPR032869">
    <property type="entry name" value="WHH_dom_containing"/>
</dbReference>
<organism evidence="1 2">
    <name type="scientific">Flavobacterium columnare</name>
    <dbReference type="NCBI Taxonomy" id="996"/>
    <lineage>
        <taxon>Bacteria</taxon>
        <taxon>Pseudomonadati</taxon>
        <taxon>Bacteroidota</taxon>
        <taxon>Flavobacteriia</taxon>
        <taxon>Flavobacteriales</taxon>
        <taxon>Flavobacteriaceae</taxon>
        <taxon>Flavobacterium</taxon>
    </lineage>
</organism>
<dbReference type="Proteomes" id="UP000198034">
    <property type="component" value="Unassembled WGS sequence"/>
</dbReference>
<dbReference type="InterPro" id="IPR050708">
    <property type="entry name" value="T6SS_VgrG/RHS"/>
</dbReference>
<comment type="caution">
    <text evidence="1">The sequence shown here is derived from an EMBL/GenBank/DDBJ whole genome shotgun (WGS) entry which is preliminary data.</text>
</comment>
<accession>A0A246GEE1</accession>
<gene>
    <name evidence="1" type="ORF">BWK62_00535</name>
</gene>
<reference evidence="1 2" key="1">
    <citation type="journal article" date="2017" name="Infect. Genet. Evol.">
        <title>Comparative genome analysis of fish pathogen Flavobacterium columnare reveals extensive sequence diversity within the species.</title>
        <authorList>
            <person name="Kayansamruaj P."/>
            <person name="Dong H.T."/>
            <person name="Hirono I."/>
            <person name="Kondo H."/>
            <person name="Senapin S."/>
            <person name="Rodkhum C."/>
        </authorList>
    </citation>
    <scope>NUCLEOTIDE SEQUENCE [LARGE SCALE GENOMIC DNA]</scope>
    <source>
        <strain evidence="1 2">1214</strain>
    </source>
</reference>
<protein>
    <recommendedName>
        <fullName evidence="3">Type IV secretion protein Rhs</fullName>
    </recommendedName>
</protein>
<dbReference type="InterPro" id="IPR022385">
    <property type="entry name" value="Rhs_assc_core"/>
</dbReference>
<sequence>MSDYLGRPVQSYDQQGRLVWQTDYDIYGKLRNLQGEKTFIPFRQLGQYEDPELDGLYYNRFRYYDPSTGLYLSQDPLSIAGGMNVYAYVHDSNSWVDIYGLMANFPTNITFAGSSDLYPVTGNQKNIVEIVMTGDRDADFTRAYKEAGISKQAMKGQGYTWHHVHDFDPTTGKTTMELVKTSAHEATLPHKGSASQFAEHFGVEYDTYESKMKAYEQGWRKKPKKYK</sequence>
<evidence type="ECO:0000313" key="2">
    <source>
        <dbReference type="Proteomes" id="UP000198034"/>
    </source>
</evidence>
<dbReference type="EMBL" id="MTCY01000001">
    <property type="protein sequence ID" value="OWP79755.1"/>
    <property type="molecule type" value="Genomic_DNA"/>
</dbReference>
<name>A0A246GEE1_9FLAO</name>
<dbReference type="Gene3D" id="2.180.10.10">
    <property type="entry name" value="RHS repeat-associated core"/>
    <property type="match status" value="1"/>
</dbReference>
<dbReference type="PANTHER" id="PTHR32305:SF15">
    <property type="entry name" value="PROTEIN RHSA-RELATED"/>
    <property type="match status" value="1"/>
</dbReference>
<evidence type="ECO:0008006" key="3">
    <source>
        <dbReference type="Google" id="ProtNLM"/>
    </source>
</evidence>
<proteinExistence type="predicted"/>
<dbReference type="PANTHER" id="PTHR32305">
    <property type="match status" value="1"/>
</dbReference>
<dbReference type="Pfam" id="PF14414">
    <property type="entry name" value="WHH"/>
    <property type="match status" value="1"/>
</dbReference>
<evidence type="ECO:0000313" key="1">
    <source>
        <dbReference type="EMBL" id="OWP79755.1"/>
    </source>
</evidence>
<dbReference type="AlphaFoldDB" id="A0A246GEE1"/>
<dbReference type="PRINTS" id="PR00394">
    <property type="entry name" value="RHSPROTEIN"/>
</dbReference>